<sequence length="204" mass="21778">MAESLVRDLIHETQSRQQARRLAARELRPRRIVAGLAAALLVTVAGGAAAIELLAAAIGSGVHPVPGAGRAVDVLGRLPWRHPGVRAGAVVLAVTGLALLLAAVPGRMRGVPLDGADPRLAGVLGRTALRRSLADAALGVPGIERARVRGAGLFRRRVLVRAATRYRNPANMEELVHRAVDERLDGIEPMYRPPVDVRLSWRKD</sequence>
<dbReference type="Pfam" id="PF19803">
    <property type="entry name" value="DUF6286"/>
    <property type="match status" value="1"/>
</dbReference>
<evidence type="ECO:0000256" key="1">
    <source>
        <dbReference type="SAM" id="Phobius"/>
    </source>
</evidence>
<organism evidence="3 4">
    <name type="scientific">Actinomadura graeca</name>
    <dbReference type="NCBI Taxonomy" id="2750812"/>
    <lineage>
        <taxon>Bacteria</taxon>
        <taxon>Bacillati</taxon>
        <taxon>Actinomycetota</taxon>
        <taxon>Actinomycetes</taxon>
        <taxon>Streptosporangiales</taxon>
        <taxon>Thermomonosporaceae</taxon>
        <taxon>Actinomadura</taxon>
    </lineage>
</organism>
<gene>
    <name evidence="3" type="ORF">AGRA3207_002580</name>
</gene>
<keyword evidence="1" id="KW-1133">Transmembrane helix</keyword>
<evidence type="ECO:0000259" key="2">
    <source>
        <dbReference type="Pfam" id="PF19803"/>
    </source>
</evidence>
<protein>
    <recommendedName>
        <fullName evidence="2">DUF6286 domain-containing protein</fullName>
    </recommendedName>
</protein>
<dbReference type="Proteomes" id="UP001049518">
    <property type="component" value="Chromosome"/>
</dbReference>
<dbReference type="EMBL" id="CP059572">
    <property type="protein sequence ID" value="QXJ21700.1"/>
    <property type="molecule type" value="Genomic_DNA"/>
</dbReference>
<evidence type="ECO:0000313" key="3">
    <source>
        <dbReference type="EMBL" id="QXJ21700.1"/>
    </source>
</evidence>
<feature type="transmembrane region" description="Helical" evidence="1">
    <location>
        <begin position="32"/>
        <end position="58"/>
    </location>
</feature>
<name>A0ABX8QS98_9ACTN</name>
<keyword evidence="1" id="KW-0472">Membrane</keyword>
<feature type="transmembrane region" description="Helical" evidence="1">
    <location>
        <begin position="85"/>
        <end position="104"/>
    </location>
</feature>
<keyword evidence="4" id="KW-1185">Reference proteome</keyword>
<dbReference type="InterPro" id="IPR046253">
    <property type="entry name" value="DUF6286"/>
</dbReference>
<proteinExistence type="predicted"/>
<dbReference type="RefSeq" id="WP_231334871.1">
    <property type="nucleotide sequence ID" value="NZ_CP059572.1"/>
</dbReference>
<keyword evidence="1" id="KW-0812">Transmembrane</keyword>
<accession>A0ABX8QS98</accession>
<evidence type="ECO:0000313" key="4">
    <source>
        <dbReference type="Proteomes" id="UP001049518"/>
    </source>
</evidence>
<feature type="domain" description="DUF6286" evidence="2">
    <location>
        <begin position="94"/>
        <end position="199"/>
    </location>
</feature>
<reference evidence="3" key="1">
    <citation type="submission" date="2020-07" db="EMBL/GenBank/DDBJ databases">
        <authorList>
            <person name="Tarantini F.S."/>
            <person name="Hong K.W."/>
            <person name="Chan K.G."/>
        </authorList>
    </citation>
    <scope>NUCLEOTIDE SEQUENCE</scope>
    <source>
        <strain evidence="3">32-07</strain>
    </source>
</reference>